<proteinExistence type="predicted"/>
<organism evidence="2 3">
    <name type="scientific">Ensete ventricosum</name>
    <name type="common">Abyssinian banana</name>
    <name type="synonym">Musa ensete</name>
    <dbReference type="NCBI Taxonomy" id="4639"/>
    <lineage>
        <taxon>Eukaryota</taxon>
        <taxon>Viridiplantae</taxon>
        <taxon>Streptophyta</taxon>
        <taxon>Embryophyta</taxon>
        <taxon>Tracheophyta</taxon>
        <taxon>Spermatophyta</taxon>
        <taxon>Magnoliopsida</taxon>
        <taxon>Liliopsida</taxon>
        <taxon>Zingiberales</taxon>
        <taxon>Musaceae</taxon>
        <taxon>Ensete</taxon>
    </lineage>
</organism>
<dbReference type="AlphaFoldDB" id="A0A426ZZ02"/>
<comment type="caution">
    <text evidence="2">The sequence shown here is derived from an EMBL/GenBank/DDBJ whole genome shotgun (WGS) entry which is preliminary data.</text>
</comment>
<gene>
    <name evidence="2" type="ORF">B296_00037627</name>
</gene>
<sequence>MKTYDALPLALSGQLIGMRIARYQAVPPIGDVFALLPLEIDRRRSISGGSSRGREKKKREKNLESVDLSPAGDFFSSFAISMLQ</sequence>
<feature type="region of interest" description="Disordered" evidence="1">
    <location>
        <begin position="45"/>
        <end position="71"/>
    </location>
</feature>
<reference evidence="2 3" key="1">
    <citation type="journal article" date="2014" name="Agronomy (Basel)">
        <title>A Draft Genome Sequence for Ensete ventricosum, the Drought-Tolerant Tree Against Hunger.</title>
        <authorList>
            <person name="Harrison J."/>
            <person name="Moore K.A."/>
            <person name="Paszkiewicz K."/>
            <person name="Jones T."/>
            <person name="Grant M."/>
            <person name="Ambacheew D."/>
            <person name="Muzemil S."/>
            <person name="Studholme D.J."/>
        </authorList>
    </citation>
    <scope>NUCLEOTIDE SEQUENCE [LARGE SCALE GENOMIC DNA]</scope>
</reference>
<accession>A0A426ZZ02</accession>
<name>A0A426ZZ02_ENSVE</name>
<evidence type="ECO:0000313" key="2">
    <source>
        <dbReference type="EMBL" id="RRT69190.1"/>
    </source>
</evidence>
<dbReference type="EMBL" id="AMZH03004429">
    <property type="protein sequence ID" value="RRT69190.1"/>
    <property type="molecule type" value="Genomic_DNA"/>
</dbReference>
<evidence type="ECO:0000256" key="1">
    <source>
        <dbReference type="SAM" id="MobiDB-lite"/>
    </source>
</evidence>
<evidence type="ECO:0000313" key="3">
    <source>
        <dbReference type="Proteomes" id="UP000287651"/>
    </source>
</evidence>
<dbReference type="Proteomes" id="UP000287651">
    <property type="component" value="Unassembled WGS sequence"/>
</dbReference>
<protein>
    <submittedName>
        <fullName evidence="2">Uncharacterized protein</fullName>
    </submittedName>
</protein>